<evidence type="ECO:0000313" key="6">
    <source>
        <dbReference type="EMBL" id="PHT78083.1"/>
    </source>
</evidence>
<dbReference type="CDD" id="cd15797">
    <property type="entry name" value="PMEI"/>
    <property type="match status" value="1"/>
</dbReference>
<keyword evidence="1 4" id="KW-0732">Signal</keyword>
<protein>
    <recommendedName>
        <fullName evidence="5">Pectinesterase inhibitor domain-containing protein</fullName>
    </recommendedName>
</protein>
<comment type="similarity">
    <text evidence="3">Belongs to the PMEI family.</text>
</comment>
<gene>
    <name evidence="6" type="ORF">T459_16135</name>
</gene>
<keyword evidence="2" id="KW-1015">Disulfide bond</keyword>
<dbReference type="GO" id="GO:0046910">
    <property type="term" value="F:pectinesterase inhibitor activity"/>
    <property type="evidence" value="ECO:0007669"/>
    <property type="project" value="InterPro"/>
</dbReference>
<dbReference type="AlphaFoldDB" id="A0A2G2Z7U7"/>
<dbReference type="InterPro" id="IPR035513">
    <property type="entry name" value="Invertase/methylesterase_inhib"/>
</dbReference>
<dbReference type="Pfam" id="PF04043">
    <property type="entry name" value="PMEI"/>
    <property type="match status" value="1"/>
</dbReference>
<evidence type="ECO:0000259" key="5">
    <source>
        <dbReference type="SMART" id="SM00856"/>
    </source>
</evidence>
<dbReference type="Proteomes" id="UP000222542">
    <property type="component" value="Unassembled WGS sequence"/>
</dbReference>
<dbReference type="EMBL" id="AYRZ02000006">
    <property type="protein sequence ID" value="PHT78083.1"/>
    <property type="molecule type" value="Genomic_DNA"/>
</dbReference>
<dbReference type="InterPro" id="IPR034086">
    <property type="entry name" value="PMEI_plant"/>
</dbReference>
<feature type="chain" id="PRO_5013962142" description="Pectinesterase inhibitor domain-containing protein" evidence="4">
    <location>
        <begin position="31"/>
        <end position="185"/>
    </location>
</feature>
<feature type="domain" description="Pectinesterase inhibitor" evidence="5">
    <location>
        <begin position="28"/>
        <end position="173"/>
    </location>
</feature>
<dbReference type="PANTHER" id="PTHR36710:SF10">
    <property type="entry name" value="PECTINESTERASE INHIBITOR DOMAIN-CONTAINING PROTEIN"/>
    <property type="match status" value="1"/>
</dbReference>
<dbReference type="Gene3D" id="1.20.140.40">
    <property type="entry name" value="Invertase/pectin methylesterase inhibitor family protein"/>
    <property type="match status" value="1"/>
</dbReference>
<organism evidence="6 7">
    <name type="scientific">Capsicum annuum</name>
    <name type="common">Capsicum pepper</name>
    <dbReference type="NCBI Taxonomy" id="4072"/>
    <lineage>
        <taxon>Eukaryota</taxon>
        <taxon>Viridiplantae</taxon>
        <taxon>Streptophyta</taxon>
        <taxon>Embryophyta</taxon>
        <taxon>Tracheophyta</taxon>
        <taxon>Spermatophyta</taxon>
        <taxon>Magnoliopsida</taxon>
        <taxon>eudicotyledons</taxon>
        <taxon>Gunneridae</taxon>
        <taxon>Pentapetalae</taxon>
        <taxon>asterids</taxon>
        <taxon>lamiids</taxon>
        <taxon>Solanales</taxon>
        <taxon>Solanaceae</taxon>
        <taxon>Solanoideae</taxon>
        <taxon>Capsiceae</taxon>
        <taxon>Capsicum</taxon>
    </lineage>
</organism>
<dbReference type="PANTHER" id="PTHR36710">
    <property type="entry name" value="PECTINESTERASE INHIBITOR-LIKE"/>
    <property type="match status" value="1"/>
</dbReference>
<dbReference type="InterPro" id="IPR006501">
    <property type="entry name" value="Pectinesterase_inhib_dom"/>
</dbReference>
<name>A0A2G2Z7U7_CAPAN</name>
<evidence type="ECO:0000313" key="7">
    <source>
        <dbReference type="Proteomes" id="UP000222542"/>
    </source>
</evidence>
<keyword evidence="7" id="KW-1185">Reference proteome</keyword>
<dbReference type="Gramene" id="PHT78083">
    <property type="protein sequence ID" value="PHT78083"/>
    <property type="gene ID" value="T459_16135"/>
</dbReference>
<proteinExistence type="inferred from homology"/>
<evidence type="ECO:0000256" key="3">
    <source>
        <dbReference type="ARBA" id="ARBA00038471"/>
    </source>
</evidence>
<dbReference type="SUPFAM" id="SSF101148">
    <property type="entry name" value="Plant invertase/pectin methylesterase inhibitor"/>
    <property type="match status" value="1"/>
</dbReference>
<sequence length="185" mass="20426">MTMATTSSSSFLSTLVVCLIVAFLMTPTTSNPLAKVCIKSKNPRFCLQVLGLNPHLSPYELTLEAINLAMASASGTTKKIHTFLDQTKDDNLKVIYNSCLNFYQSVIDTLTSTEEHFLKEGQYYGVNVAGNIAQLDSFQCETAFQSIIGYAYESTLTKDNENLRIFGSIVVSAIDCLYNSTSLKW</sequence>
<reference evidence="6 7" key="1">
    <citation type="journal article" date="2014" name="Nat. Genet.">
        <title>Genome sequence of the hot pepper provides insights into the evolution of pungency in Capsicum species.</title>
        <authorList>
            <person name="Kim S."/>
            <person name="Park M."/>
            <person name="Yeom S.I."/>
            <person name="Kim Y.M."/>
            <person name="Lee J.M."/>
            <person name="Lee H.A."/>
            <person name="Seo E."/>
            <person name="Choi J."/>
            <person name="Cheong K."/>
            <person name="Kim K.T."/>
            <person name="Jung K."/>
            <person name="Lee G.W."/>
            <person name="Oh S.K."/>
            <person name="Bae C."/>
            <person name="Kim S.B."/>
            <person name="Lee H.Y."/>
            <person name="Kim S.Y."/>
            <person name="Kim M.S."/>
            <person name="Kang B.C."/>
            <person name="Jo Y.D."/>
            <person name="Yang H.B."/>
            <person name="Jeong H.J."/>
            <person name="Kang W.H."/>
            <person name="Kwon J.K."/>
            <person name="Shin C."/>
            <person name="Lim J.Y."/>
            <person name="Park J.H."/>
            <person name="Huh J.H."/>
            <person name="Kim J.S."/>
            <person name="Kim B.D."/>
            <person name="Cohen O."/>
            <person name="Paran I."/>
            <person name="Suh M.C."/>
            <person name="Lee S.B."/>
            <person name="Kim Y.K."/>
            <person name="Shin Y."/>
            <person name="Noh S.J."/>
            <person name="Park J."/>
            <person name="Seo Y.S."/>
            <person name="Kwon S.Y."/>
            <person name="Kim H.A."/>
            <person name="Park J.M."/>
            <person name="Kim H.J."/>
            <person name="Choi S.B."/>
            <person name="Bosland P.W."/>
            <person name="Reeves G."/>
            <person name="Jo S.H."/>
            <person name="Lee B.W."/>
            <person name="Cho H.T."/>
            <person name="Choi H.S."/>
            <person name="Lee M.S."/>
            <person name="Yu Y."/>
            <person name="Do Choi Y."/>
            <person name="Park B.S."/>
            <person name="van Deynze A."/>
            <person name="Ashrafi H."/>
            <person name="Hill T."/>
            <person name="Kim W.T."/>
            <person name="Pai H.S."/>
            <person name="Ahn H.K."/>
            <person name="Yeam I."/>
            <person name="Giovannoni J.J."/>
            <person name="Rose J.K."/>
            <person name="Sorensen I."/>
            <person name="Lee S.J."/>
            <person name="Kim R.W."/>
            <person name="Choi I.Y."/>
            <person name="Choi B.S."/>
            <person name="Lim J.S."/>
            <person name="Lee Y.H."/>
            <person name="Choi D."/>
        </authorList>
    </citation>
    <scope>NUCLEOTIDE SEQUENCE [LARGE SCALE GENOMIC DNA]</scope>
    <source>
        <strain evidence="7">cv. CM334</strain>
    </source>
</reference>
<evidence type="ECO:0000256" key="2">
    <source>
        <dbReference type="ARBA" id="ARBA00023157"/>
    </source>
</evidence>
<dbReference type="InterPro" id="IPR052421">
    <property type="entry name" value="PCW_Enzyme_Inhibitor"/>
</dbReference>
<evidence type="ECO:0000256" key="4">
    <source>
        <dbReference type="SAM" id="SignalP"/>
    </source>
</evidence>
<dbReference type="NCBIfam" id="TIGR01614">
    <property type="entry name" value="PME_inhib"/>
    <property type="match status" value="1"/>
</dbReference>
<reference evidence="6 7" key="2">
    <citation type="journal article" date="2017" name="Genome Biol.">
        <title>New reference genome sequences of hot pepper reveal the massive evolution of plant disease-resistance genes by retroduplication.</title>
        <authorList>
            <person name="Kim S."/>
            <person name="Park J."/>
            <person name="Yeom S.I."/>
            <person name="Kim Y.M."/>
            <person name="Seo E."/>
            <person name="Kim K.T."/>
            <person name="Kim M.S."/>
            <person name="Lee J.M."/>
            <person name="Cheong K."/>
            <person name="Shin H.S."/>
            <person name="Kim S.B."/>
            <person name="Han K."/>
            <person name="Lee J."/>
            <person name="Park M."/>
            <person name="Lee H.A."/>
            <person name="Lee H.Y."/>
            <person name="Lee Y."/>
            <person name="Oh S."/>
            <person name="Lee J.H."/>
            <person name="Choi E."/>
            <person name="Choi E."/>
            <person name="Lee S.E."/>
            <person name="Jeon J."/>
            <person name="Kim H."/>
            <person name="Choi G."/>
            <person name="Song H."/>
            <person name="Lee J."/>
            <person name="Lee S.C."/>
            <person name="Kwon J.K."/>
            <person name="Lee H.Y."/>
            <person name="Koo N."/>
            <person name="Hong Y."/>
            <person name="Kim R.W."/>
            <person name="Kang W.H."/>
            <person name="Huh J.H."/>
            <person name="Kang B.C."/>
            <person name="Yang T.J."/>
            <person name="Lee Y.H."/>
            <person name="Bennetzen J.L."/>
            <person name="Choi D."/>
        </authorList>
    </citation>
    <scope>NUCLEOTIDE SEQUENCE [LARGE SCALE GENOMIC DNA]</scope>
    <source>
        <strain evidence="7">cv. CM334</strain>
    </source>
</reference>
<dbReference type="OMA" id="PHRSPYE"/>
<accession>A0A2G2Z7U7</accession>
<evidence type="ECO:0000256" key="1">
    <source>
        <dbReference type="ARBA" id="ARBA00022729"/>
    </source>
</evidence>
<feature type="signal peptide" evidence="4">
    <location>
        <begin position="1"/>
        <end position="30"/>
    </location>
</feature>
<comment type="caution">
    <text evidence="6">The sequence shown here is derived from an EMBL/GenBank/DDBJ whole genome shotgun (WGS) entry which is preliminary data.</text>
</comment>
<dbReference type="SMART" id="SM00856">
    <property type="entry name" value="PMEI"/>
    <property type="match status" value="1"/>
</dbReference>